<evidence type="ECO:0000256" key="5">
    <source>
        <dbReference type="ARBA" id="ARBA00023136"/>
    </source>
</evidence>
<keyword evidence="9" id="KW-1185">Reference proteome</keyword>
<dbReference type="Proteomes" id="UP000006443">
    <property type="component" value="Unassembled WGS sequence"/>
</dbReference>
<comment type="subcellular location">
    <subcellularLocation>
        <location evidence="1">Cell membrane</location>
        <topology evidence="1">Multi-pass membrane protein</topology>
    </subcellularLocation>
</comment>
<evidence type="ECO:0000259" key="7">
    <source>
        <dbReference type="PROSITE" id="PS50850"/>
    </source>
</evidence>
<feature type="transmembrane region" description="Helical" evidence="6">
    <location>
        <begin position="51"/>
        <end position="71"/>
    </location>
</feature>
<feature type="transmembrane region" description="Helical" evidence="6">
    <location>
        <begin position="278"/>
        <end position="300"/>
    </location>
</feature>
<dbReference type="GO" id="GO:0005886">
    <property type="term" value="C:plasma membrane"/>
    <property type="evidence" value="ECO:0007669"/>
    <property type="project" value="UniProtKB-SubCell"/>
</dbReference>
<feature type="transmembrane region" description="Helical" evidence="6">
    <location>
        <begin position="12"/>
        <end position="31"/>
    </location>
</feature>
<dbReference type="PANTHER" id="PTHR11360">
    <property type="entry name" value="MONOCARBOXYLATE TRANSPORTER"/>
    <property type="match status" value="1"/>
</dbReference>
<dbReference type="eggNOG" id="COG2814">
    <property type="taxonomic scope" value="Bacteria"/>
</dbReference>
<keyword evidence="5 6" id="KW-0472">Membrane</keyword>
<evidence type="ECO:0000256" key="6">
    <source>
        <dbReference type="SAM" id="Phobius"/>
    </source>
</evidence>
<feature type="transmembrane region" description="Helical" evidence="6">
    <location>
        <begin position="336"/>
        <end position="359"/>
    </location>
</feature>
<keyword evidence="3 6" id="KW-0812">Transmembrane</keyword>
<comment type="caution">
    <text evidence="8">The sequence shown here is derived from an EMBL/GenBank/DDBJ whole genome shotgun (WGS) entry which is preliminary data.</text>
</comment>
<dbReference type="InterPro" id="IPR020846">
    <property type="entry name" value="MFS_dom"/>
</dbReference>
<dbReference type="AlphaFoldDB" id="C0GC83"/>
<accession>C0GC83</accession>
<feature type="transmembrane region" description="Helical" evidence="6">
    <location>
        <begin position="104"/>
        <end position="123"/>
    </location>
</feature>
<evidence type="ECO:0000256" key="1">
    <source>
        <dbReference type="ARBA" id="ARBA00004651"/>
    </source>
</evidence>
<dbReference type="PROSITE" id="PS50850">
    <property type="entry name" value="MFS"/>
    <property type="match status" value="1"/>
</dbReference>
<reference evidence="8 9" key="1">
    <citation type="submission" date="2009-02" db="EMBL/GenBank/DDBJ databases">
        <title>Sequencing of the draft genome and assembly of Dethiobacter alkaliphilus AHT 1.</title>
        <authorList>
            <consortium name="US DOE Joint Genome Institute (JGI-PGF)"/>
            <person name="Lucas S."/>
            <person name="Copeland A."/>
            <person name="Lapidus A."/>
            <person name="Glavina del Rio T."/>
            <person name="Dalin E."/>
            <person name="Tice H."/>
            <person name="Bruce D."/>
            <person name="Goodwin L."/>
            <person name="Pitluck S."/>
            <person name="Larimer F."/>
            <person name="Land M.L."/>
            <person name="Hauser L."/>
            <person name="Muyzer G."/>
        </authorList>
    </citation>
    <scope>NUCLEOTIDE SEQUENCE [LARGE SCALE GENOMIC DNA]</scope>
    <source>
        <strain evidence="8 9">AHT 1</strain>
    </source>
</reference>
<proteinExistence type="predicted"/>
<feature type="transmembrane region" description="Helical" evidence="6">
    <location>
        <begin position="365"/>
        <end position="386"/>
    </location>
</feature>
<feature type="transmembrane region" description="Helical" evidence="6">
    <location>
        <begin position="78"/>
        <end position="98"/>
    </location>
</feature>
<evidence type="ECO:0000313" key="8">
    <source>
        <dbReference type="EMBL" id="EEG78818.1"/>
    </source>
</evidence>
<dbReference type="OrthoDB" id="9793415at2"/>
<feature type="transmembrane region" description="Helical" evidence="6">
    <location>
        <begin position="237"/>
        <end position="257"/>
    </location>
</feature>
<feature type="transmembrane region" description="Helical" evidence="6">
    <location>
        <begin position="306"/>
        <end position="329"/>
    </location>
</feature>
<feature type="transmembrane region" description="Helical" evidence="6">
    <location>
        <begin position="169"/>
        <end position="191"/>
    </location>
</feature>
<feature type="domain" description="Major facilitator superfamily (MFS) profile" evidence="7">
    <location>
        <begin position="12"/>
        <end position="391"/>
    </location>
</feature>
<evidence type="ECO:0000313" key="9">
    <source>
        <dbReference type="Proteomes" id="UP000006443"/>
    </source>
</evidence>
<dbReference type="GO" id="GO:0022857">
    <property type="term" value="F:transmembrane transporter activity"/>
    <property type="evidence" value="ECO:0007669"/>
    <property type="project" value="InterPro"/>
</dbReference>
<keyword evidence="2" id="KW-0813">Transport</keyword>
<organism evidence="8 9">
    <name type="scientific">Dethiobacter alkaliphilus AHT 1</name>
    <dbReference type="NCBI Taxonomy" id="555088"/>
    <lineage>
        <taxon>Bacteria</taxon>
        <taxon>Bacillati</taxon>
        <taxon>Bacillota</taxon>
        <taxon>Dethiobacteria</taxon>
        <taxon>Dethiobacterales</taxon>
        <taxon>Dethiobacteraceae</taxon>
        <taxon>Dethiobacter</taxon>
    </lineage>
</organism>
<dbReference type="Pfam" id="PF07690">
    <property type="entry name" value="MFS_1"/>
    <property type="match status" value="1"/>
</dbReference>
<evidence type="ECO:0000256" key="4">
    <source>
        <dbReference type="ARBA" id="ARBA00022989"/>
    </source>
</evidence>
<gene>
    <name evidence="8" type="ORF">DealDRAFT_0092</name>
</gene>
<name>C0GC83_DETAL</name>
<feature type="transmembrane region" description="Helical" evidence="6">
    <location>
        <begin position="135"/>
        <end position="157"/>
    </location>
</feature>
<sequence>MLQEINRKKRPIILIAGCSLLNFSLGSFYAWSVFLEPLQQTLAVSRSEVSAVFSFATICFTLGVLFGAPVYRRVRAAAVASGALLVGALGIAVAAGSMSLPVVIVGYGIIYGIANGVGYNLTLQLINTELQHNTGVATGFVTACYAVGSVVSAPILVYAIEALGVWNTFYALALFLLFAAVIVGMLLVLAGTTMACPPVAVYQDAAPVNNKIFVVLWFGFGLGAMAGLMVIGHAAGIISAYGGAPAQIALGTMFVNIGNVTGRLSGGWLSQHFPARRVLTVVMASAATVLLALAFFPIVWVALVAMLLIGFAYGANACTYPLSVSVYFGREQLAKVFGMLMTAWGIAGLTAPWIAGVIYDGTGQYRYAILVAAAAALAGSIISLVLPEKRLSEPAISKGA</sequence>
<evidence type="ECO:0000256" key="3">
    <source>
        <dbReference type="ARBA" id="ARBA00022692"/>
    </source>
</evidence>
<dbReference type="InterPro" id="IPR050327">
    <property type="entry name" value="Proton-linked_MCT"/>
</dbReference>
<dbReference type="InterPro" id="IPR036259">
    <property type="entry name" value="MFS_trans_sf"/>
</dbReference>
<dbReference type="RefSeq" id="WP_008513809.1">
    <property type="nucleotide sequence ID" value="NZ_ACJM01000001.1"/>
</dbReference>
<protein>
    <submittedName>
        <fullName evidence="8">Major facilitator superfamily MFS_1</fullName>
    </submittedName>
</protein>
<dbReference type="STRING" id="555088.DealDRAFT_0092"/>
<keyword evidence="4 6" id="KW-1133">Transmembrane helix</keyword>
<dbReference type="InterPro" id="IPR011701">
    <property type="entry name" value="MFS"/>
</dbReference>
<dbReference type="Gene3D" id="1.20.1250.20">
    <property type="entry name" value="MFS general substrate transporter like domains"/>
    <property type="match status" value="2"/>
</dbReference>
<feature type="transmembrane region" description="Helical" evidence="6">
    <location>
        <begin position="212"/>
        <end position="231"/>
    </location>
</feature>
<dbReference type="SUPFAM" id="SSF103473">
    <property type="entry name" value="MFS general substrate transporter"/>
    <property type="match status" value="1"/>
</dbReference>
<dbReference type="EMBL" id="ACJM01000001">
    <property type="protein sequence ID" value="EEG78818.1"/>
    <property type="molecule type" value="Genomic_DNA"/>
</dbReference>
<evidence type="ECO:0000256" key="2">
    <source>
        <dbReference type="ARBA" id="ARBA00022448"/>
    </source>
</evidence>